<evidence type="ECO:0000313" key="1">
    <source>
        <dbReference type="EMBL" id="MEQ2218272.1"/>
    </source>
</evidence>
<comment type="caution">
    <text evidence="1">The sequence shown here is derived from an EMBL/GenBank/DDBJ whole genome shotgun (WGS) entry which is preliminary data.</text>
</comment>
<gene>
    <name evidence="1" type="ORF">XENOCAPTIV_000789</name>
</gene>
<accession>A0ABV0SFP6</accession>
<dbReference type="Proteomes" id="UP001434883">
    <property type="component" value="Unassembled WGS sequence"/>
</dbReference>
<reference evidence="1 2" key="1">
    <citation type="submission" date="2021-06" db="EMBL/GenBank/DDBJ databases">
        <authorList>
            <person name="Palmer J.M."/>
        </authorList>
    </citation>
    <scope>NUCLEOTIDE SEQUENCE [LARGE SCALE GENOMIC DNA]</scope>
    <source>
        <strain evidence="1 2">XC_2019</strain>
        <tissue evidence="1">Muscle</tissue>
    </source>
</reference>
<keyword evidence="2" id="KW-1185">Reference proteome</keyword>
<name>A0ABV0SFP6_9TELE</name>
<protein>
    <submittedName>
        <fullName evidence="1">Uncharacterized protein</fullName>
    </submittedName>
</protein>
<dbReference type="EMBL" id="JAHRIN010076692">
    <property type="protein sequence ID" value="MEQ2218272.1"/>
    <property type="molecule type" value="Genomic_DNA"/>
</dbReference>
<evidence type="ECO:0000313" key="2">
    <source>
        <dbReference type="Proteomes" id="UP001434883"/>
    </source>
</evidence>
<proteinExistence type="predicted"/>
<organism evidence="1 2">
    <name type="scientific">Xenoophorus captivus</name>
    <dbReference type="NCBI Taxonomy" id="1517983"/>
    <lineage>
        <taxon>Eukaryota</taxon>
        <taxon>Metazoa</taxon>
        <taxon>Chordata</taxon>
        <taxon>Craniata</taxon>
        <taxon>Vertebrata</taxon>
        <taxon>Euteleostomi</taxon>
        <taxon>Actinopterygii</taxon>
        <taxon>Neopterygii</taxon>
        <taxon>Teleostei</taxon>
        <taxon>Neoteleostei</taxon>
        <taxon>Acanthomorphata</taxon>
        <taxon>Ovalentaria</taxon>
        <taxon>Atherinomorphae</taxon>
        <taxon>Cyprinodontiformes</taxon>
        <taxon>Goodeidae</taxon>
        <taxon>Xenoophorus</taxon>
    </lineage>
</organism>
<sequence length="138" mass="15018">MSMNLNHAGDGKSGEESTKNLFRHQIFGCFSLRGTNNLLSSSGFSTILSRFPRLPVCFSLTGSNVVKMVTTSTGKWLSPDGDHSPQRSLAPFPPPALSVSAVIPVQHLQHVFFLSKKMLLRSKFLGMGFSSPCHLAQP</sequence>